<reference evidence="3 4" key="1">
    <citation type="submission" date="2024-01" db="EMBL/GenBank/DDBJ databases">
        <authorList>
            <person name="Allen C."/>
            <person name="Tagirdzhanova G."/>
        </authorList>
    </citation>
    <scope>NUCLEOTIDE SEQUENCE [LARGE SCALE GENOMIC DNA]</scope>
</reference>
<dbReference type="Pfam" id="PF07110">
    <property type="entry name" value="EthD"/>
    <property type="match status" value="1"/>
</dbReference>
<comment type="similarity">
    <text evidence="1">Belongs to the tpcK family.</text>
</comment>
<dbReference type="Proteomes" id="UP001642406">
    <property type="component" value="Unassembled WGS sequence"/>
</dbReference>
<dbReference type="EMBL" id="CAWUHC010000062">
    <property type="protein sequence ID" value="CAK7226984.1"/>
    <property type="molecule type" value="Genomic_DNA"/>
</dbReference>
<dbReference type="InterPro" id="IPR011008">
    <property type="entry name" value="Dimeric_a/b-barrel"/>
</dbReference>
<comment type="caution">
    <text evidence="3">The sequence shown here is derived from an EMBL/GenBank/DDBJ whole genome shotgun (WGS) entry which is preliminary data.</text>
</comment>
<gene>
    <name evidence="3" type="ORF">SBRCBS47491_006415</name>
</gene>
<keyword evidence="4" id="KW-1185">Reference proteome</keyword>
<accession>A0ABP0C4T8</accession>
<sequence length="284" mass="31338">MIKQICSSRRRPGMTRREYFDYRFQVHGSIADGGEKPEDILEKYIQTHVFDSVYGARPGPVPNANHAWMARDDVTELFYRDWDHMMANMRSDYVRDKVGPDAPFFADFESAMVLLAKERQEVLPVVVAAEADERNDDTSRFVAMFFVAPPDGVHEKGGTSLDATLTPLLVDALADAVAAGAVRSPLMVNVAIADAPLDPTQYFGGKDMPRYVLVYKIVLGHKQGVGVLDSVAAVRKAQALLADKAAGLYDESLSYTLFGREGLVMDASKNIRFDGSRQPDLSGL</sequence>
<dbReference type="Gene3D" id="3.30.70.100">
    <property type="match status" value="1"/>
</dbReference>
<evidence type="ECO:0000256" key="1">
    <source>
        <dbReference type="ARBA" id="ARBA00005986"/>
    </source>
</evidence>
<evidence type="ECO:0000259" key="2">
    <source>
        <dbReference type="Pfam" id="PF07110"/>
    </source>
</evidence>
<dbReference type="InterPro" id="IPR009799">
    <property type="entry name" value="EthD_dom"/>
</dbReference>
<evidence type="ECO:0000313" key="4">
    <source>
        <dbReference type="Proteomes" id="UP001642406"/>
    </source>
</evidence>
<feature type="domain" description="EthD" evidence="2">
    <location>
        <begin position="11"/>
        <end position="108"/>
    </location>
</feature>
<evidence type="ECO:0000313" key="3">
    <source>
        <dbReference type="EMBL" id="CAK7226984.1"/>
    </source>
</evidence>
<protein>
    <recommendedName>
        <fullName evidence="2">EthD domain-containing protein</fullName>
    </recommendedName>
</protein>
<dbReference type="SUPFAM" id="SSF54909">
    <property type="entry name" value="Dimeric alpha+beta barrel"/>
    <property type="match status" value="1"/>
</dbReference>
<proteinExistence type="inferred from homology"/>
<name>A0ABP0C4T8_9PEZI</name>
<organism evidence="3 4">
    <name type="scientific">Sporothrix bragantina</name>
    <dbReference type="NCBI Taxonomy" id="671064"/>
    <lineage>
        <taxon>Eukaryota</taxon>
        <taxon>Fungi</taxon>
        <taxon>Dikarya</taxon>
        <taxon>Ascomycota</taxon>
        <taxon>Pezizomycotina</taxon>
        <taxon>Sordariomycetes</taxon>
        <taxon>Sordariomycetidae</taxon>
        <taxon>Ophiostomatales</taxon>
        <taxon>Ophiostomataceae</taxon>
        <taxon>Sporothrix</taxon>
    </lineage>
</organism>